<dbReference type="AlphaFoldDB" id="A0A4S8LXN3"/>
<organism evidence="1 2">
    <name type="scientific">Dendrothele bispora (strain CBS 962.96)</name>
    <dbReference type="NCBI Taxonomy" id="1314807"/>
    <lineage>
        <taxon>Eukaryota</taxon>
        <taxon>Fungi</taxon>
        <taxon>Dikarya</taxon>
        <taxon>Basidiomycota</taxon>
        <taxon>Agaricomycotina</taxon>
        <taxon>Agaricomycetes</taxon>
        <taxon>Agaricomycetidae</taxon>
        <taxon>Agaricales</taxon>
        <taxon>Agaricales incertae sedis</taxon>
        <taxon>Dendrothele</taxon>
    </lineage>
</organism>
<evidence type="ECO:0000313" key="2">
    <source>
        <dbReference type="Proteomes" id="UP000297245"/>
    </source>
</evidence>
<keyword evidence="2" id="KW-1185">Reference proteome</keyword>
<accession>A0A4S8LXN3</accession>
<reference evidence="1 2" key="1">
    <citation type="journal article" date="2019" name="Nat. Ecol. Evol.">
        <title>Megaphylogeny resolves global patterns of mushroom evolution.</title>
        <authorList>
            <person name="Varga T."/>
            <person name="Krizsan K."/>
            <person name="Foldi C."/>
            <person name="Dima B."/>
            <person name="Sanchez-Garcia M."/>
            <person name="Sanchez-Ramirez S."/>
            <person name="Szollosi G.J."/>
            <person name="Szarkandi J.G."/>
            <person name="Papp V."/>
            <person name="Albert L."/>
            <person name="Andreopoulos W."/>
            <person name="Angelini C."/>
            <person name="Antonin V."/>
            <person name="Barry K.W."/>
            <person name="Bougher N.L."/>
            <person name="Buchanan P."/>
            <person name="Buyck B."/>
            <person name="Bense V."/>
            <person name="Catcheside P."/>
            <person name="Chovatia M."/>
            <person name="Cooper J."/>
            <person name="Damon W."/>
            <person name="Desjardin D."/>
            <person name="Finy P."/>
            <person name="Geml J."/>
            <person name="Haridas S."/>
            <person name="Hughes K."/>
            <person name="Justo A."/>
            <person name="Karasinski D."/>
            <person name="Kautmanova I."/>
            <person name="Kiss B."/>
            <person name="Kocsube S."/>
            <person name="Kotiranta H."/>
            <person name="LaButti K.M."/>
            <person name="Lechner B.E."/>
            <person name="Liimatainen K."/>
            <person name="Lipzen A."/>
            <person name="Lukacs Z."/>
            <person name="Mihaltcheva S."/>
            <person name="Morgado L.N."/>
            <person name="Niskanen T."/>
            <person name="Noordeloos M.E."/>
            <person name="Ohm R.A."/>
            <person name="Ortiz-Santana B."/>
            <person name="Ovrebo C."/>
            <person name="Racz N."/>
            <person name="Riley R."/>
            <person name="Savchenko A."/>
            <person name="Shiryaev A."/>
            <person name="Soop K."/>
            <person name="Spirin V."/>
            <person name="Szebenyi C."/>
            <person name="Tomsovsky M."/>
            <person name="Tulloss R.E."/>
            <person name="Uehling J."/>
            <person name="Grigoriev I.V."/>
            <person name="Vagvolgyi C."/>
            <person name="Papp T."/>
            <person name="Martin F.M."/>
            <person name="Miettinen O."/>
            <person name="Hibbett D.S."/>
            <person name="Nagy L.G."/>
        </authorList>
    </citation>
    <scope>NUCLEOTIDE SEQUENCE [LARGE SCALE GENOMIC DNA]</scope>
    <source>
        <strain evidence="1 2">CBS 962.96</strain>
    </source>
</reference>
<dbReference type="Proteomes" id="UP000297245">
    <property type="component" value="Unassembled WGS sequence"/>
</dbReference>
<dbReference type="Gene3D" id="3.90.180.10">
    <property type="entry name" value="Medium-chain alcohol dehydrogenases, catalytic domain"/>
    <property type="match status" value="1"/>
</dbReference>
<gene>
    <name evidence="1" type="ORF">K435DRAFT_668353</name>
</gene>
<protein>
    <submittedName>
        <fullName evidence="1">Uncharacterized protein</fullName>
    </submittedName>
</protein>
<dbReference type="Gene3D" id="3.40.50.720">
    <property type="entry name" value="NAD(P)-binding Rossmann-like Domain"/>
    <property type="match status" value="1"/>
</dbReference>
<sequence length="130" mass="13791">FPSTLTVVNPASSPLGLATAAITLYAKQPSGIGLNPLFDSSVNYSGQAALVIGGTNWISQPSNYCDMVKFGPIITYVSGQHSEYLRSLDATECIDRKQVSISELPEAVKKLTAMPMVAVVYDMVSSDGSQ</sequence>
<feature type="non-terminal residue" evidence="1">
    <location>
        <position position="1"/>
    </location>
</feature>
<dbReference type="EMBL" id="ML179223">
    <property type="protein sequence ID" value="THU94466.1"/>
    <property type="molecule type" value="Genomic_DNA"/>
</dbReference>
<evidence type="ECO:0000313" key="1">
    <source>
        <dbReference type="EMBL" id="THU94466.1"/>
    </source>
</evidence>
<dbReference type="OrthoDB" id="3233595at2759"/>
<name>A0A4S8LXN3_DENBC</name>
<proteinExistence type="predicted"/>